<dbReference type="Pfam" id="PF08447">
    <property type="entry name" value="PAS_3"/>
    <property type="match status" value="1"/>
</dbReference>
<dbReference type="InterPro" id="IPR004358">
    <property type="entry name" value="Sig_transdc_His_kin-like_C"/>
</dbReference>
<evidence type="ECO:0000313" key="10">
    <source>
        <dbReference type="EMBL" id="XBO36776.1"/>
    </source>
</evidence>
<dbReference type="InterPro" id="IPR035965">
    <property type="entry name" value="PAS-like_dom_sf"/>
</dbReference>
<evidence type="ECO:0000256" key="4">
    <source>
        <dbReference type="ARBA" id="ARBA00022679"/>
    </source>
</evidence>
<evidence type="ECO:0000256" key="5">
    <source>
        <dbReference type="ARBA" id="ARBA00022777"/>
    </source>
</evidence>
<evidence type="ECO:0000256" key="6">
    <source>
        <dbReference type="SAM" id="Coils"/>
    </source>
</evidence>
<keyword evidence="4" id="KW-0808">Transferase</keyword>
<dbReference type="Pfam" id="PF08448">
    <property type="entry name" value="PAS_4"/>
    <property type="match status" value="2"/>
</dbReference>
<accession>A0AAU7J903</accession>
<evidence type="ECO:0000259" key="9">
    <source>
        <dbReference type="PROSITE" id="PS50113"/>
    </source>
</evidence>
<dbReference type="PROSITE" id="PS50109">
    <property type="entry name" value="HIS_KIN"/>
    <property type="match status" value="1"/>
</dbReference>
<dbReference type="SUPFAM" id="SSF55785">
    <property type="entry name" value="PYP-like sensor domain (PAS domain)"/>
    <property type="match status" value="3"/>
</dbReference>
<dbReference type="PROSITE" id="PS50112">
    <property type="entry name" value="PAS"/>
    <property type="match status" value="2"/>
</dbReference>
<dbReference type="NCBIfam" id="TIGR00229">
    <property type="entry name" value="sensory_box"/>
    <property type="match status" value="2"/>
</dbReference>
<dbReference type="SUPFAM" id="SSF55874">
    <property type="entry name" value="ATPase domain of HSP90 chaperone/DNA topoisomerase II/histidine kinase"/>
    <property type="match status" value="1"/>
</dbReference>
<dbReference type="PANTHER" id="PTHR43304">
    <property type="entry name" value="PHYTOCHROME-LIKE PROTEIN CPH1"/>
    <property type="match status" value="1"/>
</dbReference>
<evidence type="ECO:0000259" key="8">
    <source>
        <dbReference type="PROSITE" id="PS50112"/>
    </source>
</evidence>
<dbReference type="GO" id="GO:0000155">
    <property type="term" value="F:phosphorelay sensor kinase activity"/>
    <property type="evidence" value="ECO:0007669"/>
    <property type="project" value="InterPro"/>
</dbReference>
<dbReference type="InterPro" id="IPR013656">
    <property type="entry name" value="PAS_4"/>
</dbReference>
<dbReference type="InterPro" id="IPR036097">
    <property type="entry name" value="HisK_dim/P_sf"/>
</dbReference>
<dbReference type="SMART" id="SM00086">
    <property type="entry name" value="PAC"/>
    <property type="match status" value="2"/>
</dbReference>
<proteinExistence type="predicted"/>
<keyword evidence="5" id="KW-0418">Kinase</keyword>
<dbReference type="CDD" id="cd00130">
    <property type="entry name" value="PAS"/>
    <property type="match status" value="2"/>
</dbReference>
<dbReference type="EC" id="2.7.13.3" evidence="2"/>
<dbReference type="Gene3D" id="3.30.450.20">
    <property type="entry name" value="PAS domain"/>
    <property type="match status" value="3"/>
</dbReference>
<feature type="domain" description="Histidine kinase" evidence="7">
    <location>
        <begin position="501"/>
        <end position="734"/>
    </location>
</feature>
<dbReference type="PRINTS" id="PR00344">
    <property type="entry name" value="BCTRLSENSOR"/>
</dbReference>
<keyword evidence="6" id="KW-0175">Coiled coil</keyword>
<feature type="coiled-coil region" evidence="6">
    <location>
        <begin position="431"/>
        <end position="458"/>
    </location>
</feature>
<dbReference type="SMART" id="SM00387">
    <property type="entry name" value="HATPase_c"/>
    <property type="match status" value="1"/>
</dbReference>
<feature type="domain" description="PAC" evidence="9">
    <location>
        <begin position="388"/>
        <end position="440"/>
    </location>
</feature>
<dbReference type="Pfam" id="PF02518">
    <property type="entry name" value="HATPase_c"/>
    <property type="match status" value="1"/>
</dbReference>
<dbReference type="RefSeq" id="WP_406853591.1">
    <property type="nucleotide sequence ID" value="NZ_CP157484.1"/>
</dbReference>
<evidence type="ECO:0000259" key="7">
    <source>
        <dbReference type="PROSITE" id="PS50109"/>
    </source>
</evidence>
<name>A0AAU7J903_9HYPH</name>
<dbReference type="InterPro" id="IPR001610">
    <property type="entry name" value="PAC"/>
</dbReference>
<dbReference type="Gene3D" id="3.30.565.10">
    <property type="entry name" value="Histidine kinase-like ATPase, C-terminal domain"/>
    <property type="match status" value="1"/>
</dbReference>
<dbReference type="InterPro" id="IPR052162">
    <property type="entry name" value="Sensor_kinase/Photoreceptor"/>
</dbReference>
<dbReference type="PROSITE" id="PS50113">
    <property type="entry name" value="PAC"/>
    <property type="match status" value="2"/>
</dbReference>
<dbReference type="InterPro" id="IPR000700">
    <property type="entry name" value="PAS-assoc_C"/>
</dbReference>
<keyword evidence="3" id="KW-0597">Phosphoprotein</keyword>
<feature type="domain" description="PAC" evidence="9">
    <location>
        <begin position="259"/>
        <end position="314"/>
    </location>
</feature>
<feature type="domain" description="PAS" evidence="8">
    <location>
        <begin position="315"/>
        <end position="385"/>
    </location>
</feature>
<dbReference type="FunFam" id="3.30.450.20:FF:000099">
    <property type="entry name" value="Sensory box sensor histidine kinase"/>
    <property type="match status" value="1"/>
</dbReference>
<organism evidence="10">
    <name type="scientific">Alsobacter sp. KACC 23698</name>
    <dbReference type="NCBI Taxonomy" id="3149229"/>
    <lineage>
        <taxon>Bacteria</taxon>
        <taxon>Pseudomonadati</taxon>
        <taxon>Pseudomonadota</taxon>
        <taxon>Alphaproteobacteria</taxon>
        <taxon>Hyphomicrobiales</taxon>
        <taxon>Alsobacteraceae</taxon>
        <taxon>Alsobacter</taxon>
    </lineage>
</organism>
<reference evidence="10" key="1">
    <citation type="submission" date="2024-05" db="EMBL/GenBank/DDBJ databases">
        <authorList>
            <person name="Kim S."/>
            <person name="Heo J."/>
            <person name="Choi H."/>
            <person name="Choi Y."/>
            <person name="Kwon S.-W."/>
            <person name="Kim Y."/>
        </authorList>
    </citation>
    <scope>NUCLEOTIDE SEQUENCE</scope>
    <source>
        <strain evidence="10">KACC 23698</strain>
    </source>
</reference>
<dbReference type="InterPro" id="IPR003594">
    <property type="entry name" value="HATPase_dom"/>
</dbReference>
<dbReference type="AlphaFoldDB" id="A0AAU7J903"/>
<dbReference type="EMBL" id="CP157484">
    <property type="protein sequence ID" value="XBO36776.1"/>
    <property type="molecule type" value="Genomic_DNA"/>
</dbReference>
<comment type="catalytic activity">
    <reaction evidence="1">
        <text>ATP + protein L-histidine = ADP + protein N-phospho-L-histidine.</text>
        <dbReference type="EC" id="2.7.13.3"/>
    </reaction>
</comment>
<dbReference type="Pfam" id="PF00512">
    <property type="entry name" value="HisKA"/>
    <property type="match status" value="1"/>
</dbReference>
<dbReference type="InterPro" id="IPR013655">
    <property type="entry name" value="PAS_fold_3"/>
</dbReference>
<dbReference type="InterPro" id="IPR003661">
    <property type="entry name" value="HisK_dim/P_dom"/>
</dbReference>
<evidence type="ECO:0000256" key="1">
    <source>
        <dbReference type="ARBA" id="ARBA00000085"/>
    </source>
</evidence>
<protein>
    <recommendedName>
        <fullName evidence="2">histidine kinase</fullName>
        <ecNumber evidence="2">2.7.13.3</ecNumber>
    </recommendedName>
</protein>
<dbReference type="InterPro" id="IPR000014">
    <property type="entry name" value="PAS"/>
</dbReference>
<dbReference type="InterPro" id="IPR036890">
    <property type="entry name" value="HATPase_C_sf"/>
</dbReference>
<dbReference type="SMART" id="SM00091">
    <property type="entry name" value="PAS"/>
    <property type="match status" value="3"/>
</dbReference>
<feature type="domain" description="PAS" evidence="8">
    <location>
        <begin position="14"/>
        <end position="90"/>
    </location>
</feature>
<gene>
    <name evidence="10" type="ORF">ABEG18_13570</name>
</gene>
<dbReference type="SMART" id="SM00388">
    <property type="entry name" value="HisKA"/>
    <property type="match status" value="1"/>
</dbReference>
<dbReference type="PANTHER" id="PTHR43304:SF1">
    <property type="entry name" value="PAC DOMAIN-CONTAINING PROTEIN"/>
    <property type="match status" value="1"/>
</dbReference>
<evidence type="ECO:0000256" key="3">
    <source>
        <dbReference type="ARBA" id="ARBA00022553"/>
    </source>
</evidence>
<dbReference type="InterPro" id="IPR005467">
    <property type="entry name" value="His_kinase_dom"/>
</dbReference>
<sequence>MAGQGGSGAAPALSGVDYAALFDSAPNPYVLVDPAFVIVGMNEAYLRVTMRERAELLGRNMFEAFPPGPEDSGASSRLLRDSLERVLRQRTADHIALIKYDIPRPDGQFDERYWSATHTPLLGPNGDVAYILQNTVDVTELHKLRQATRQFSWLQRGGGDGRVEGEILQRAQAVQDANVSLEAERRHLRSLFEQAPGFMAVLRGPTHVFEIANAAYSQVVGHRDILGKPVAEALPEIAGQGFFELLDQVYASGEPFVGRGLKAFLQHEPGAPLELRYLDLVYQPIFDQTGAVVGIFVQGNDITEQKRAEEALRESEANLLSLANLIPQFVWMAAPSGWAYWYNQRWYDYTGTTQAEVEGDGWRSLHHPDHVERVSARLAEAFASGEPWEDTFPLRGKDGAYRWFLSRAVPVRDEDGAIVRWFGTNTDVTDQLAIEERLRESEERIRRLNETLEQRVIDRTIEMQEARDALQLINHNLEAMVAARVSDLKAANEEIQRFAYIVSHDLRAPLVNIMGFTSELEALRAQLQHFVVEIGATAPDAVPAAVREGVGQDLPEAIGFIRSSTDKMDRLIKAILRLSREGRRVLAPEPLDMRAVLEGVFKTLAHQADGVAFVLGDTPDILSDRLAVEQIFANLAENAVKYRHPEREGRIMFRGERVGDLVRYQVVDNGRGIDLRDFDRIFDLFRRSGVQDTPGEGIGLAHVRALVRRLGGTITVASEPGEGSTFTVELPATLHAAEDAA</sequence>
<dbReference type="Gene3D" id="1.10.287.130">
    <property type="match status" value="1"/>
</dbReference>
<evidence type="ECO:0000256" key="2">
    <source>
        <dbReference type="ARBA" id="ARBA00012438"/>
    </source>
</evidence>
<dbReference type="SUPFAM" id="SSF47384">
    <property type="entry name" value="Homodimeric domain of signal transducing histidine kinase"/>
    <property type="match status" value="1"/>
</dbReference>
<dbReference type="CDD" id="cd00082">
    <property type="entry name" value="HisKA"/>
    <property type="match status" value="1"/>
</dbReference>